<dbReference type="InterPro" id="IPR011990">
    <property type="entry name" value="TPR-like_helical_dom_sf"/>
</dbReference>
<evidence type="ECO:0000313" key="3">
    <source>
        <dbReference type="EMBL" id="OZJ05490.1"/>
    </source>
</evidence>
<dbReference type="GO" id="GO:0140053">
    <property type="term" value="P:mitochondrial gene expression"/>
    <property type="evidence" value="ECO:0007669"/>
    <property type="project" value="TreeGrafter"/>
</dbReference>
<dbReference type="PANTHER" id="PTHR47938">
    <property type="entry name" value="RESPIRATORY COMPLEX I CHAPERONE (CIA84), PUTATIVE (AFU_ORTHOLOGUE AFUA_2G06020)-RELATED"/>
    <property type="match status" value="1"/>
</dbReference>
<dbReference type="Proteomes" id="UP000242875">
    <property type="component" value="Unassembled WGS sequence"/>
</dbReference>
<dbReference type="Pfam" id="PF13812">
    <property type="entry name" value="PPR_3"/>
    <property type="match status" value="1"/>
</dbReference>
<dbReference type="PANTHER" id="PTHR47938:SF35">
    <property type="entry name" value="PENTATRICOPEPTIDE REPEAT-CONTAINING PROTEIN 4, MITOCHONDRIAL-RELATED"/>
    <property type="match status" value="1"/>
</dbReference>
<keyword evidence="4" id="KW-1185">Reference proteome</keyword>
<reference evidence="3 4" key="1">
    <citation type="journal article" date="2017" name="Mycologia">
        <title>Bifiguratus adelaidae, gen. et sp. nov., a new member of Mucoromycotina in endophytic and soil-dwelling habitats.</title>
        <authorList>
            <person name="Torres-Cruz T.J."/>
            <person name="Billingsley Tobias T.L."/>
            <person name="Almatruk M."/>
            <person name="Hesse C."/>
            <person name="Kuske C.R."/>
            <person name="Desiro A."/>
            <person name="Benucci G.M."/>
            <person name="Bonito G."/>
            <person name="Stajich J.E."/>
            <person name="Dunlap C."/>
            <person name="Arnold A.E."/>
            <person name="Porras-Alfaro A."/>
        </authorList>
    </citation>
    <scope>NUCLEOTIDE SEQUENCE [LARGE SCALE GENOMIC DNA]</scope>
    <source>
        <strain evidence="3 4">AZ0501</strain>
    </source>
</reference>
<evidence type="ECO:0000256" key="2">
    <source>
        <dbReference type="SAM" id="SignalP"/>
    </source>
</evidence>
<protein>
    <submittedName>
        <fullName evidence="3">Uncharacterized protein</fullName>
    </submittedName>
</protein>
<keyword evidence="2" id="KW-0732">Signal</keyword>
<dbReference type="InterPro" id="IPR002885">
    <property type="entry name" value="PPR_rpt"/>
</dbReference>
<evidence type="ECO:0000313" key="4">
    <source>
        <dbReference type="Proteomes" id="UP000242875"/>
    </source>
</evidence>
<comment type="caution">
    <text evidence="3">The sequence shown here is derived from an EMBL/GenBank/DDBJ whole genome shotgun (WGS) entry which is preliminary data.</text>
</comment>
<feature type="repeat" description="PPR" evidence="1">
    <location>
        <begin position="116"/>
        <end position="150"/>
    </location>
</feature>
<proteinExistence type="predicted"/>
<feature type="repeat" description="PPR" evidence="1">
    <location>
        <begin position="400"/>
        <end position="434"/>
    </location>
</feature>
<organism evidence="3 4">
    <name type="scientific">Bifiguratus adelaidae</name>
    <dbReference type="NCBI Taxonomy" id="1938954"/>
    <lineage>
        <taxon>Eukaryota</taxon>
        <taxon>Fungi</taxon>
        <taxon>Fungi incertae sedis</taxon>
        <taxon>Mucoromycota</taxon>
        <taxon>Mucoromycotina</taxon>
        <taxon>Endogonomycetes</taxon>
        <taxon>Endogonales</taxon>
        <taxon>Endogonales incertae sedis</taxon>
        <taxon>Bifiguratus</taxon>
    </lineage>
</organism>
<name>A0A261Y4C8_9FUNG</name>
<feature type="signal peptide" evidence="2">
    <location>
        <begin position="1"/>
        <end position="21"/>
    </location>
</feature>
<dbReference type="Pfam" id="PF13041">
    <property type="entry name" value="PPR_2"/>
    <property type="match status" value="1"/>
</dbReference>
<feature type="repeat" description="PPR" evidence="1">
    <location>
        <begin position="186"/>
        <end position="220"/>
    </location>
</feature>
<dbReference type="OrthoDB" id="185373at2759"/>
<evidence type="ECO:0000256" key="1">
    <source>
        <dbReference type="PROSITE-ProRule" id="PRU00708"/>
    </source>
</evidence>
<sequence>MLRRSRVSLLLSVVHIARGSGGKVGQHAPSCACATASKNAHWLGQALHTTRLVKEDVVEVRQRAHAILSTATLENVTGSEVRSVLEGLRNSGSVSDLFMQKQILNKVHPYVSDAAKANDYQSLMRGLLRKQQTVAALELLSDMKQQNINPGVIMYNILVQHFRKQGNYHQVEALFADMKQMGIEPDQFTYNQLIKMYCDKQELGGAYQIYQDLLRARVKPNSHIYNALLSGCLVAGDQRLGVSLIHNIRASKTRIDTLLLNSIVKFLGTVTNDFDAAFEAYQELPARFTDAQPDIITYNIMLDLVRRFQRNDKKAMILSEIHETGLKPTQHTLHILLKDEMQSGHVDNVTKLLRDMDQQGVPVDDKILNDVMTYLCEQTAFSTAFQLWDEIGWKIHYEPNGRTYHAMFASFAKAGDSDMAEKLFHRLFEQRKPLTNQKNDKPKQSKPTTSIYTNLMLAYIRAGKPQSAMKVYYSIQDSLFTDSPIVPVDSIFYSSLIQAFSKSAQNTSLSREEQNKEMSTALQIFTDMRNRKLPVDKTIYTQLLSTAGKLGDAEIVRQLHKLIKVDMSLDPDISIYNAIMNAYNWTGQQSEVIDVWETIQFSGLEMQIDQASVSIVLDACGHNNMGYKAKAIWNELRRQQFPLHRNNWTSYVEALCRMGPKSWSSAQLLVKDRMIREVGLDKKTVQTLLSFARKYNLDDTATASVRQMVVDAFDEVTAEEWVKRDDAL</sequence>
<dbReference type="EMBL" id="MVBO01000014">
    <property type="protein sequence ID" value="OZJ05490.1"/>
    <property type="molecule type" value="Genomic_DNA"/>
</dbReference>
<feature type="chain" id="PRO_5012062728" evidence="2">
    <location>
        <begin position="22"/>
        <end position="728"/>
    </location>
</feature>
<dbReference type="Pfam" id="PF01535">
    <property type="entry name" value="PPR"/>
    <property type="match status" value="4"/>
</dbReference>
<feature type="repeat" description="PPR" evidence="1">
    <location>
        <begin position="572"/>
        <end position="606"/>
    </location>
</feature>
<dbReference type="GO" id="GO:0003729">
    <property type="term" value="F:mRNA binding"/>
    <property type="evidence" value="ECO:0007669"/>
    <property type="project" value="TreeGrafter"/>
</dbReference>
<dbReference type="Gene3D" id="1.25.40.10">
    <property type="entry name" value="Tetratricopeptide repeat domain"/>
    <property type="match status" value="4"/>
</dbReference>
<accession>A0A261Y4C8</accession>
<dbReference type="PROSITE" id="PS51375">
    <property type="entry name" value="PPR"/>
    <property type="match status" value="5"/>
</dbReference>
<gene>
    <name evidence="3" type="ORF">BZG36_01884</name>
</gene>
<dbReference type="NCBIfam" id="TIGR00756">
    <property type="entry name" value="PPR"/>
    <property type="match status" value="4"/>
</dbReference>
<feature type="repeat" description="PPR" evidence="1">
    <location>
        <begin position="151"/>
        <end position="185"/>
    </location>
</feature>
<dbReference type="AlphaFoldDB" id="A0A261Y4C8"/>
<dbReference type="GO" id="GO:0005739">
    <property type="term" value="C:mitochondrion"/>
    <property type="evidence" value="ECO:0007669"/>
    <property type="project" value="TreeGrafter"/>
</dbReference>